<dbReference type="GO" id="GO:0005634">
    <property type="term" value="C:nucleus"/>
    <property type="evidence" value="ECO:0007669"/>
    <property type="project" value="UniProtKB-SubCell"/>
</dbReference>
<evidence type="ECO:0008006" key="13">
    <source>
        <dbReference type="Google" id="ProtNLM"/>
    </source>
</evidence>
<dbReference type="InterPro" id="IPR007728">
    <property type="entry name" value="Pre-SET_dom"/>
</dbReference>
<dbReference type="PROSITE" id="PS50867">
    <property type="entry name" value="PRE_SET"/>
    <property type="match status" value="1"/>
</dbReference>
<dbReference type="GO" id="GO:0003690">
    <property type="term" value="F:double-stranded DNA binding"/>
    <property type="evidence" value="ECO:0007669"/>
    <property type="project" value="TreeGrafter"/>
</dbReference>
<dbReference type="OrthoDB" id="5792673at2759"/>
<keyword evidence="12" id="KW-1185">Reference proteome</keyword>
<evidence type="ECO:0000256" key="7">
    <source>
        <dbReference type="SAM" id="MobiDB-lite"/>
    </source>
</evidence>
<evidence type="ECO:0000256" key="3">
    <source>
        <dbReference type="ARBA" id="ARBA00022853"/>
    </source>
</evidence>
<dbReference type="FunFam" id="2.30.280.10:FF:000003">
    <property type="entry name" value="Histone-lysine N-methyltransferase, H3 lysine-9 specific SUVH5"/>
    <property type="match status" value="1"/>
</dbReference>
<dbReference type="EMBL" id="KK914543">
    <property type="protein sequence ID" value="KDP33342.1"/>
    <property type="molecule type" value="Genomic_DNA"/>
</dbReference>
<dbReference type="InterPro" id="IPR001214">
    <property type="entry name" value="SET_dom"/>
</dbReference>
<evidence type="ECO:0000313" key="11">
    <source>
        <dbReference type="EMBL" id="KDP33342.1"/>
    </source>
</evidence>
<dbReference type="InterPro" id="IPR025794">
    <property type="entry name" value="H3-K9-MeTrfase_plant"/>
</dbReference>
<keyword evidence="2" id="KW-0158">Chromosome</keyword>
<accession>A0A067KB37</accession>
<dbReference type="SUPFAM" id="SSF82199">
    <property type="entry name" value="SET domain"/>
    <property type="match status" value="1"/>
</dbReference>
<name>A0A067KB37_JATCU</name>
<keyword evidence="5" id="KW-0137">Centromere</keyword>
<sequence length="674" mass="75659">MGSVVPFQDLNLSPSPSSSPPSTNAAAAAVLPPPPALLIPKIEPKLEPLDSLVETPQEPQDPLFPDFTPNFFSNSEHTPPSQSSVLSSSDEDNVYSEYHRISELFRTAFAKRLQEQYGDVSVLDPDSRAIVPVNEDTTVSSVVVAKPHRKYAKRSSELVRVTDLGIEDQRYFRDVVRRTRMLYDALRIISVLEEEKRRGEALGRRARGDLLAAAVMRERGLWLNRDKRIVGSIPGVEVGDLFFFRMELCVVGLHGQVQAGIDYLPASQSSNREPIATSIIVSGGYEDDEDSGEMLIYTGHGGQDKFSKQCSHQKLEGGNLALERSMHYGIEVRVIRGFKYTGSFTNKIYVYDGLYKIHDCWFDVGKSGFGVYKYKLLRMDGQPEMGSSILRFAQSLKANPLSVRPRGYLSLDISNKKENMPVMLFNDIDNDHDPLCYEYLVRTVFPAFAINHGSNGTGCDCVSGCTDGCFCSMKNGGEFAYDQNGFLLRGKPVVFECGSFCRCPPGCRNRVTQRGLRNRLEVFRSRETGWGVRSMELIHAGAFICEYAGVVLTREQAQVFTMNGDSLIYPNRFSQKWAEWGDLSQIYSDYVRPSYPSLPPLDFAMDVSRMRNVACYMSHSSTPNVLVQFVLYDHNNLMFPHLMLFAMENIPPLRELSLDYGVADEWTGKLSICN</sequence>
<dbReference type="SMART" id="SM00317">
    <property type="entry name" value="SET"/>
    <property type="match status" value="1"/>
</dbReference>
<dbReference type="PANTHER" id="PTHR45660">
    <property type="entry name" value="HISTONE-LYSINE N-METHYLTRANSFERASE SETMAR"/>
    <property type="match status" value="1"/>
</dbReference>
<feature type="domain" description="Pre-SET" evidence="9">
    <location>
        <begin position="457"/>
        <end position="515"/>
    </location>
</feature>
<dbReference type="GO" id="GO:0008270">
    <property type="term" value="F:zinc ion binding"/>
    <property type="evidence" value="ECO:0007669"/>
    <property type="project" value="InterPro"/>
</dbReference>
<feature type="compositionally biased region" description="Low complexity" evidence="7">
    <location>
        <begin position="10"/>
        <end position="29"/>
    </location>
</feature>
<dbReference type="InterPro" id="IPR051357">
    <property type="entry name" value="H3K9_HMTase_SUVAR3-9"/>
</dbReference>
<dbReference type="SUPFAM" id="SSF88697">
    <property type="entry name" value="PUA domain-like"/>
    <property type="match status" value="1"/>
</dbReference>
<dbReference type="PANTHER" id="PTHR45660:SF3">
    <property type="entry name" value="HISTONE-LYSINE N-METHYLTRANSFERASE FAMILY MEMBER SUVH9"/>
    <property type="match status" value="1"/>
</dbReference>
<dbReference type="Gene3D" id="2.30.280.10">
    <property type="entry name" value="SRA-YDG"/>
    <property type="match status" value="1"/>
</dbReference>
<evidence type="ECO:0000256" key="4">
    <source>
        <dbReference type="ARBA" id="ARBA00023242"/>
    </source>
</evidence>
<evidence type="ECO:0000259" key="10">
    <source>
        <dbReference type="PROSITE" id="PS51015"/>
    </source>
</evidence>
<dbReference type="AlphaFoldDB" id="A0A067KB37"/>
<feature type="domain" description="SET" evidence="8">
    <location>
        <begin position="518"/>
        <end position="661"/>
    </location>
</feature>
<dbReference type="InterPro" id="IPR015947">
    <property type="entry name" value="PUA-like_sf"/>
</dbReference>
<dbReference type="SMART" id="SM00468">
    <property type="entry name" value="PreSET"/>
    <property type="match status" value="1"/>
</dbReference>
<reference evidence="11 12" key="1">
    <citation type="journal article" date="2014" name="PLoS ONE">
        <title>Global Analysis of Gene Expression Profiles in Physic Nut (Jatropha curcas L.) Seedlings Exposed to Salt Stress.</title>
        <authorList>
            <person name="Zhang L."/>
            <person name="Zhang C."/>
            <person name="Wu P."/>
            <person name="Chen Y."/>
            <person name="Li M."/>
            <person name="Jiang H."/>
            <person name="Wu G."/>
        </authorList>
    </citation>
    <scope>NUCLEOTIDE SEQUENCE [LARGE SCALE GENOMIC DNA]</scope>
    <source>
        <strain evidence="12">cv. GZQX0401</strain>
        <tissue evidence="11">Young leaves</tissue>
    </source>
</reference>
<dbReference type="PROSITE" id="PS51015">
    <property type="entry name" value="YDG"/>
    <property type="match status" value="1"/>
</dbReference>
<organism evidence="11 12">
    <name type="scientific">Jatropha curcas</name>
    <name type="common">Barbados nut</name>
    <dbReference type="NCBI Taxonomy" id="180498"/>
    <lineage>
        <taxon>Eukaryota</taxon>
        <taxon>Viridiplantae</taxon>
        <taxon>Streptophyta</taxon>
        <taxon>Embryophyta</taxon>
        <taxon>Tracheophyta</taxon>
        <taxon>Spermatophyta</taxon>
        <taxon>Magnoliopsida</taxon>
        <taxon>eudicotyledons</taxon>
        <taxon>Gunneridae</taxon>
        <taxon>Pentapetalae</taxon>
        <taxon>rosids</taxon>
        <taxon>fabids</taxon>
        <taxon>Malpighiales</taxon>
        <taxon>Euphorbiaceae</taxon>
        <taxon>Crotonoideae</taxon>
        <taxon>Jatropheae</taxon>
        <taxon>Jatropha</taxon>
    </lineage>
</organism>
<protein>
    <recommendedName>
        <fullName evidence="13">SET domain-containing protein</fullName>
    </recommendedName>
</protein>
<dbReference type="PROSITE" id="PS51575">
    <property type="entry name" value="SAM_MT43_SUVAR39_2"/>
    <property type="match status" value="1"/>
</dbReference>
<keyword evidence="4 6" id="KW-0539">Nucleus</keyword>
<evidence type="ECO:0000256" key="2">
    <source>
        <dbReference type="ARBA" id="ARBA00022454"/>
    </source>
</evidence>
<dbReference type="GO" id="GO:0000775">
    <property type="term" value="C:chromosome, centromeric region"/>
    <property type="evidence" value="ECO:0007669"/>
    <property type="project" value="UniProtKB-SubCell"/>
</dbReference>
<comment type="subcellular location">
    <subcellularLocation>
        <location evidence="1">Chromosome</location>
        <location evidence="1">Centromere</location>
    </subcellularLocation>
    <subcellularLocation>
        <location evidence="6">Nucleus</location>
    </subcellularLocation>
</comment>
<dbReference type="Gene3D" id="2.170.270.10">
    <property type="entry name" value="SET domain"/>
    <property type="match status" value="1"/>
</dbReference>
<feature type="domain" description="YDG" evidence="10">
    <location>
        <begin position="231"/>
        <end position="378"/>
    </location>
</feature>
<keyword evidence="3" id="KW-0156">Chromatin regulator</keyword>
<evidence type="ECO:0000256" key="6">
    <source>
        <dbReference type="PROSITE-ProRule" id="PRU00358"/>
    </source>
</evidence>
<proteinExistence type="predicted"/>
<feature type="region of interest" description="Disordered" evidence="7">
    <location>
        <begin position="1"/>
        <end position="29"/>
    </location>
</feature>
<dbReference type="PROSITE" id="PS50280">
    <property type="entry name" value="SET"/>
    <property type="match status" value="1"/>
</dbReference>
<dbReference type="InterPro" id="IPR036987">
    <property type="entry name" value="SRA-YDG_sf"/>
</dbReference>
<dbReference type="InterPro" id="IPR003105">
    <property type="entry name" value="SRA_YDG"/>
</dbReference>
<dbReference type="Pfam" id="PF05033">
    <property type="entry name" value="Pre-SET"/>
    <property type="match status" value="1"/>
</dbReference>
<dbReference type="KEGG" id="jcu:105638439"/>
<dbReference type="GO" id="GO:0042054">
    <property type="term" value="F:histone methyltransferase activity"/>
    <property type="evidence" value="ECO:0007669"/>
    <property type="project" value="InterPro"/>
</dbReference>
<dbReference type="Proteomes" id="UP000027138">
    <property type="component" value="Unassembled WGS sequence"/>
</dbReference>
<dbReference type="Pfam" id="PF02182">
    <property type="entry name" value="SAD_SRA"/>
    <property type="match status" value="1"/>
</dbReference>
<feature type="compositionally biased region" description="Polar residues" evidence="7">
    <location>
        <begin position="70"/>
        <end position="80"/>
    </location>
</feature>
<evidence type="ECO:0000259" key="8">
    <source>
        <dbReference type="PROSITE" id="PS50280"/>
    </source>
</evidence>
<evidence type="ECO:0000259" key="9">
    <source>
        <dbReference type="PROSITE" id="PS50867"/>
    </source>
</evidence>
<dbReference type="SMART" id="SM00466">
    <property type="entry name" value="SRA"/>
    <property type="match status" value="1"/>
</dbReference>
<dbReference type="InterPro" id="IPR046341">
    <property type="entry name" value="SET_dom_sf"/>
</dbReference>
<dbReference type="Pfam" id="PF00856">
    <property type="entry name" value="SET"/>
    <property type="match status" value="1"/>
</dbReference>
<feature type="region of interest" description="Disordered" evidence="7">
    <location>
        <begin position="48"/>
        <end position="89"/>
    </location>
</feature>
<gene>
    <name evidence="11" type="ORF">JCGZ_12891</name>
</gene>
<evidence type="ECO:0000256" key="5">
    <source>
        <dbReference type="ARBA" id="ARBA00023328"/>
    </source>
</evidence>
<evidence type="ECO:0000313" key="12">
    <source>
        <dbReference type="Proteomes" id="UP000027138"/>
    </source>
</evidence>
<evidence type="ECO:0000256" key="1">
    <source>
        <dbReference type="ARBA" id="ARBA00004584"/>
    </source>
</evidence>
<dbReference type="STRING" id="180498.A0A067KB37"/>